<feature type="transmembrane region" description="Helical" evidence="1">
    <location>
        <begin position="28"/>
        <end position="49"/>
    </location>
</feature>
<accession>A0A316DC15</accession>
<evidence type="ECO:0000313" key="3">
    <source>
        <dbReference type="Proteomes" id="UP000245634"/>
    </source>
</evidence>
<dbReference type="OrthoDB" id="2928291at2"/>
<dbReference type="EMBL" id="QGGL01000005">
    <property type="protein sequence ID" value="PWK14446.1"/>
    <property type="molecule type" value="Genomic_DNA"/>
</dbReference>
<protein>
    <submittedName>
        <fullName evidence="2">Uncharacterized protein</fullName>
    </submittedName>
</protein>
<keyword evidence="3" id="KW-1185">Reference proteome</keyword>
<sequence>MAKKPNSKKKKPNIASAKHIPKAQRKSMLPWVFGGVIVLLLVGLIWGTIRGAAASEPIDGIACESMEGSAIHNHAHLSIFEDGKAVTVPNGIGNGNNACYYWLHTHDATGVIHVESPQVREFTLGNFYNIWGKELKADRVYVNGELFSGDPKTIKLEQHTQVTVETGPTFVDPPTFTFPAGD</sequence>
<dbReference type="RefSeq" id="WP_109687954.1">
    <property type="nucleotide sequence ID" value="NZ_QGGL01000005.1"/>
</dbReference>
<reference evidence="2 3" key="1">
    <citation type="submission" date="2018-05" db="EMBL/GenBank/DDBJ databases">
        <title>Genomic Encyclopedia of Type Strains, Phase IV (KMG-IV): sequencing the most valuable type-strain genomes for metagenomic binning, comparative biology and taxonomic classification.</title>
        <authorList>
            <person name="Goeker M."/>
        </authorList>
    </citation>
    <scope>NUCLEOTIDE SEQUENCE [LARGE SCALE GENOMIC DNA]</scope>
    <source>
        <strain evidence="2 3">DSM 18773</strain>
    </source>
</reference>
<gene>
    <name evidence="2" type="ORF">C7459_105204</name>
</gene>
<name>A0A316DC15_9BACL</name>
<keyword evidence="1" id="KW-0472">Membrane</keyword>
<evidence type="ECO:0000313" key="2">
    <source>
        <dbReference type="EMBL" id="PWK14446.1"/>
    </source>
</evidence>
<dbReference type="Proteomes" id="UP000245634">
    <property type="component" value="Unassembled WGS sequence"/>
</dbReference>
<keyword evidence="1" id="KW-1133">Transmembrane helix</keyword>
<comment type="caution">
    <text evidence="2">The sequence shown here is derived from an EMBL/GenBank/DDBJ whole genome shotgun (WGS) entry which is preliminary data.</text>
</comment>
<organism evidence="2 3">
    <name type="scientific">Tumebacillus permanentifrigoris</name>
    <dbReference type="NCBI Taxonomy" id="378543"/>
    <lineage>
        <taxon>Bacteria</taxon>
        <taxon>Bacillati</taxon>
        <taxon>Bacillota</taxon>
        <taxon>Bacilli</taxon>
        <taxon>Bacillales</taxon>
        <taxon>Alicyclobacillaceae</taxon>
        <taxon>Tumebacillus</taxon>
    </lineage>
</organism>
<dbReference type="AlphaFoldDB" id="A0A316DC15"/>
<proteinExistence type="predicted"/>
<evidence type="ECO:0000256" key="1">
    <source>
        <dbReference type="SAM" id="Phobius"/>
    </source>
</evidence>
<keyword evidence="1" id="KW-0812">Transmembrane</keyword>